<proteinExistence type="predicted"/>
<name>A0A7C3C9Q1_9PROT</name>
<keyword evidence="1" id="KW-0732">Signal</keyword>
<dbReference type="AlphaFoldDB" id="A0A7C3C9Q1"/>
<evidence type="ECO:0000313" key="2">
    <source>
        <dbReference type="EMBL" id="HFB55481.1"/>
    </source>
</evidence>
<accession>A0A7C3C9Q1</accession>
<comment type="caution">
    <text evidence="2">The sequence shown here is derived from an EMBL/GenBank/DDBJ whole genome shotgun (WGS) entry which is preliminary data.</text>
</comment>
<organism evidence="2">
    <name type="scientific">Hellea balneolensis</name>
    <dbReference type="NCBI Taxonomy" id="287478"/>
    <lineage>
        <taxon>Bacteria</taxon>
        <taxon>Pseudomonadati</taxon>
        <taxon>Pseudomonadota</taxon>
        <taxon>Alphaproteobacteria</taxon>
        <taxon>Maricaulales</taxon>
        <taxon>Robiginitomaculaceae</taxon>
        <taxon>Hellea</taxon>
    </lineage>
</organism>
<reference evidence="2" key="1">
    <citation type="journal article" date="2020" name="mSystems">
        <title>Genome- and Community-Level Interaction Insights into Carbon Utilization and Element Cycling Functions of Hydrothermarchaeota in Hydrothermal Sediment.</title>
        <authorList>
            <person name="Zhou Z."/>
            <person name="Liu Y."/>
            <person name="Xu W."/>
            <person name="Pan J."/>
            <person name="Luo Z.H."/>
            <person name="Li M."/>
        </authorList>
    </citation>
    <scope>NUCLEOTIDE SEQUENCE [LARGE SCALE GENOMIC DNA]</scope>
    <source>
        <strain evidence="2">HyVt-489</strain>
    </source>
</reference>
<gene>
    <name evidence="2" type="ORF">ENJ46_06105</name>
</gene>
<evidence type="ECO:0000256" key="1">
    <source>
        <dbReference type="SAM" id="SignalP"/>
    </source>
</evidence>
<protein>
    <recommendedName>
        <fullName evidence="3">DUF2946 domain-containing protein</fullName>
    </recommendedName>
</protein>
<feature type="signal peptide" evidence="1">
    <location>
        <begin position="1"/>
        <end position="33"/>
    </location>
</feature>
<sequence length="105" mass="11491">MIQAAKKSKTRQILIVMITMLFVLLRVGSAAHAATYGSGPHKHNGIICGLSLVEDHDGDVLLPTAPSLSTPPQIYTNYVFLFTPLPVLKTPSFIRTRAPPLFLYT</sequence>
<feature type="chain" id="PRO_5028167112" description="DUF2946 domain-containing protein" evidence="1">
    <location>
        <begin position="34"/>
        <end position="105"/>
    </location>
</feature>
<evidence type="ECO:0008006" key="3">
    <source>
        <dbReference type="Google" id="ProtNLM"/>
    </source>
</evidence>
<dbReference type="Proteomes" id="UP000886042">
    <property type="component" value="Unassembled WGS sequence"/>
</dbReference>
<dbReference type="EMBL" id="DRMN01000395">
    <property type="protein sequence ID" value="HFB55481.1"/>
    <property type="molecule type" value="Genomic_DNA"/>
</dbReference>